<dbReference type="InterPro" id="IPR000620">
    <property type="entry name" value="EamA_dom"/>
</dbReference>
<dbReference type="GO" id="GO:0005886">
    <property type="term" value="C:plasma membrane"/>
    <property type="evidence" value="ECO:0007669"/>
    <property type="project" value="UniProtKB-SubCell"/>
</dbReference>
<dbReference type="InterPro" id="IPR050638">
    <property type="entry name" value="AA-Vitamin_Transporters"/>
</dbReference>
<feature type="transmembrane region" description="Helical" evidence="7">
    <location>
        <begin position="151"/>
        <end position="169"/>
    </location>
</feature>
<accession>A0A0J1FN23</accession>
<feature type="transmembrane region" description="Helical" evidence="7">
    <location>
        <begin position="7"/>
        <end position="27"/>
    </location>
</feature>
<keyword evidence="6 7" id="KW-0472">Membrane</keyword>
<feature type="domain" description="EamA" evidence="8">
    <location>
        <begin position="9"/>
        <end position="139"/>
    </location>
</feature>
<comment type="caution">
    <text evidence="9">The sequence shown here is derived from an EMBL/GenBank/DDBJ whole genome shotgun (WGS) entry which is preliminary data.</text>
</comment>
<evidence type="ECO:0000256" key="3">
    <source>
        <dbReference type="ARBA" id="ARBA00022475"/>
    </source>
</evidence>
<comment type="subcellular location">
    <subcellularLocation>
        <location evidence="1">Cell membrane</location>
        <topology evidence="1">Multi-pass membrane protein</topology>
    </subcellularLocation>
</comment>
<evidence type="ECO:0000256" key="5">
    <source>
        <dbReference type="ARBA" id="ARBA00022989"/>
    </source>
</evidence>
<protein>
    <submittedName>
        <fullName evidence="9">Putative amino-acid metabolite efflux pump</fullName>
    </submittedName>
</protein>
<feature type="transmembrane region" description="Helical" evidence="7">
    <location>
        <begin position="189"/>
        <end position="211"/>
    </location>
</feature>
<dbReference type="STRING" id="476652.DEAC_c32030"/>
<dbReference type="SUPFAM" id="SSF103481">
    <property type="entry name" value="Multidrug resistance efflux transporter EmrE"/>
    <property type="match status" value="2"/>
</dbReference>
<organism evidence="9 10">
    <name type="scientific">Desulfosporosinus acididurans</name>
    <dbReference type="NCBI Taxonomy" id="476652"/>
    <lineage>
        <taxon>Bacteria</taxon>
        <taxon>Bacillati</taxon>
        <taxon>Bacillota</taxon>
        <taxon>Clostridia</taxon>
        <taxon>Eubacteriales</taxon>
        <taxon>Desulfitobacteriaceae</taxon>
        <taxon>Desulfosporosinus</taxon>
    </lineage>
</organism>
<evidence type="ECO:0000259" key="8">
    <source>
        <dbReference type="Pfam" id="PF00892"/>
    </source>
</evidence>
<dbReference type="PANTHER" id="PTHR32322">
    <property type="entry name" value="INNER MEMBRANE TRANSPORTER"/>
    <property type="match status" value="1"/>
</dbReference>
<keyword evidence="10" id="KW-1185">Reference proteome</keyword>
<gene>
    <name evidence="9" type="primary">eamA_1</name>
    <name evidence="9" type="ORF">DEAC_c32030</name>
</gene>
<dbReference type="AlphaFoldDB" id="A0A0J1FN23"/>
<dbReference type="RefSeq" id="WP_047811016.1">
    <property type="nucleotide sequence ID" value="NZ_LDZY01000011.1"/>
</dbReference>
<name>A0A0J1FN23_9FIRM</name>
<proteinExistence type="inferred from homology"/>
<evidence type="ECO:0000256" key="7">
    <source>
        <dbReference type="SAM" id="Phobius"/>
    </source>
</evidence>
<feature type="transmembrane region" description="Helical" evidence="7">
    <location>
        <begin position="124"/>
        <end position="145"/>
    </location>
</feature>
<evidence type="ECO:0000313" key="10">
    <source>
        <dbReference type="Proteomes" id="UP000036356"/>
    </source>
</evidence>
<feature type="domain" description="EamA" evidence="8">
    <location>
        <begin position="151"/>
        <end position="287"/>
    </location>
</feature>
<keyword evidence="5 7" id="KW-1133">Transmembrane helix</keyword>
<comment type="similarity">
    <text evidence="2">Belongs to the EamA transporter family.</text>
</comment>
<feature type="transmembrane region" description="Helical" evidence="7">
    <location>
        <begin position="39"/>
        <end position="56"/>
    </location>
</feature>
<feature type="transmembrane region" description="Helical" evidence="7">
    <location>
        <begin position="217"/>
        <end position="237"/>
    </location>
</feature>
<dbReference type="Pfam" id="PF00892">
    <property type="entry name" value="EamA"/>
    <property type="match status" value="2"/>
</dbReference>
<dbReference type="PANTHER" id="PTHR32322:SF18">
    <property type="entry name" value="S-ADENOSYLMETHIONINE_S-ADENOSYLHOMOCYSTEINE TRANSPORTER"/>
    <property type="match status" value="1"/>
</dbReference>
<keyword evidence="3" id="KW-1003">Cell membrane</keyword>
<evidence type="ECO:0000313" key="9">
    <source>
        <dbReference type="EMBL" id="KLU64875.1"/>
    </source>
</evidence>
<reference evidence="9 10" key="1">
    <citation type="submission" date="2015-06" db="EMBL/GenBank/DDBJ databases">
        <title>Draft genome of the moderately acidophilic sulfate reducer Candidatus Desulfosporosinus acididurans strain M1.</title>
        <authorList>
            <person name="Poehlein A."/>
            <person name="Petzsch P."/>
            <person name="Johnson B.D."/>
            <person name="Schloemann M."/>
            <person name="Daniel R."/>
            <person name="Muehling M."/>
        </authorList>
    </citation>
    <scope>NUCLEOTIDE SEQUENCE [LARGE SCALE GENOMIC DNA]</scope>
    <source>
        <strain evidence="9 10">M1</strain>
    </source>
</reference>
<evidence type="ECO:0000256" key="1">
    <source>
        <dbReference type="ARBA" id="ARBA00004651"/>
    </source>
</evidence>
<dbReference type="EMBL" id="LDZY01000011">
    <property type="protein sequence ID" value="KLU64875.1"/>
    <property type="molecule type" value="Genomic_DNA"/>
</dbReference>
<evidence type="ECO:0000256" key="6">
    <source>
        <dbReference type="ARBA" id="ARBA00023136"/>
    </source>
</evidence>
<feature type="transmembrane region" description="Helical" evidence="7">
    <location>
        <begin position="249"/>
        <end position="266"/>
    </location>
</feature>
<dbReference type="Proteomes" id="UP000036356">
    <property type="component" value="Unassembled WGS sequence"/>
</dbReference>
<sequence length="301" mass="33802">MENHKLVAGHLSALGTILIWGVTFISTKLLLKDFTPIEILLFRFIIGYIALFLVYPHRLKTKDFKEELLFALSGLCGVTLYFLLENIALTFTLAANVGIIVSIAPLFTALLAYFFEGENLRTEFFIGFIVAIIGIVLVMLNGSYFLRVNPLGDILASLAAIVWAVYSVLMRRISRFHYNTIGCTRKVFFYGLLFMIPALFFVPFHFDYYAFTKVQNMFNLLFLGLGASAVCFVSWNWSVSILGAVKTSVYIYIVPVITIAASALILHEIITWVAFVGVLLTLAGLYVSERKTVKIVKQIDV</sequence>
<evidence type="ECO:0000256" key="4">
    <source>
        <dbReference type="ARBA" id="ARBA00022692"/>
    </source>
</evidence>
<keyword evidence="4 7" id="KW-0812">Transmembrane</keyword>
<dbReference type="InterPro" id="IPR037185">
    <property type="entry name" value="EmrE-like"/>
</dbReference>
<evidence type="ECO:0000256" key="2">
    <source>
        <dbReference type="ARBA" id="ARBA00007362"/>
    </source>
</evidence>
<feature type="transmembrane region" description="Helical" evidence="7">
    <location>
        <begin position="272"/>
        <end position="288"/>
    </location>
</feature>
<feature type="transmembrane region" description="Helical" evidence="7">
    <location>
        <begin position="90"/>
        <end position="115"/>
    </location>
</feature>
<dbReference type="PATRIC" id="fig|476652.3.peg.3379"/>
<feature type="transmembrane region" description="Helical" evidence="7">
    <location>
        <begin position="68"/>
        <end position="84"/>
    </location>
</feature>